<dbReference type="SMART" id="SM00387">
    <property type="entry name" value="HATPase_c"/>
    <property type="match status" value="1"/>
</dbReference>
<gene>
    <name evidence="13" type="ORF">Dace_1360</name>
</gene>
<dbReference type="PANTHER" id="PTHR44936:SF10">
    <property type="entry name" value="SENSOR PROTEIN RSTB"/>
    <property type="match status" value="1"/>
</dbReference>
<feature type="domain" description="HAMP" evidence="12">
    <location>
        <begin position="170"/>
        <end position="211"/>
    </location>
</feature>
<dbReference type="GO" id="GO:0005524">
    <property type="term" value="F:ATP binding"/>
    <property type="evidence" value="ECO:0007669"/>
    <property type="project" value="UniProtKB-KW"/>
</dbReference>
<keyword evidence="10" id="KW-0812">Transmembrane</keyword>
<comment type="caution">
    <text evidence="13">The sequence shown here is derived from an EMBL/GenBank/DDBJ whole genome shotgun (WGS) entry which is preliminary data.</text>
</comment>
<dbReference type="SUPFAM" id="SSF55874">
    <property type="entry name" value="ATPase domain of HSP90 chaperone/DNA topoisomerase II/histidine kinase"/>
    <property type="match status" value="1"/>
</dbReference>
<keyword evidence="8 13" id="KW-0418">Kinase</keyword>
<evidence type="ECO:0000256" key="3">
    <source>
        <dbReference type="ARBA" id="ARBA00012438"/>
    </source>
</evidence>
<keyword evidence="5" id="KW-0597">Phosphoprotein</keyword>
<accession>Q1JYZ6</accession>
<name>Q1JYZ6_DESA6</name>
<keyword evidence="10" id="KW-1133">Transmembrane helix</keyword>
<keyword evidence="9" id="KW-0067">ATP-binding</keyword>
<evidence type="ECO:0000313" key="13">
    <source>
        <dbReference type="EMBL" id="EAT15498.1"/>
    </source>
</evidence>
<dbReference type="InterPro" id="IPR003594">
    <property type="entry name" value="HATPase_dom"/>
</dbReference>
<dbReference type="GO" id="GO:0000155">
    <property type="term" value="F:phosphorelay sensor kinase activity"/>
    <property type="evidence" value="ECO:0007669"/>
    <property type="project" value="InterPro"/>
</dbReference>
<evidence type="ECO:0000256" key="8">
    <source>
        <dbReference type="ARBA" id="ARBA00022777"/>
    </source>
</evidence>
<evidence type="ECO:0000313" key="14">
    <source>
        <dbReference type="Proteomes" id="UP000005695"/>
    </source>
</evidence>
<evidence type="ECO:0000256" key="7">
    <source>
        <dbReference type="ARBA" id="ARBA00022741"/>
    </source>
</evidence>
<dbReference type="CDD" id="cd06225">
    <property type="entry name" value="HAMP"/>
    <property type="match status" value="1"/>
</dbReference>
<dbReference type="Pfam" id="PF00512">
    <property type="entry name" value="HisKA"/>
    <property type="match status" value="1"/>
</dbReference>
<evidence type="ECO:0000259" key="11">
    <source>
        <dbReference type="PROSITE" id="PS50109"/>
    </source>
</evidence>
<dbReference type="SMART" id="SM00388">
    <property type="entry name" value="HisKA"/>
    <property type="match status" value="1"/>
</dbReference>
<dbReference type="InterPro" id="IPR036890">
    <property type="entry name" value="HATPase_C_sf"/>
</dbReference>
<dbReference type="Gene3D" id="3.30.565.10">
    <property type="entry name" value="Histidine kinase-like ATPase, C-terminal domain"/>
    <property type="match status" value="1"/>
</dbReference>
<keyword evidence="7" id="KW-0547">Nucleotide-binding</keyword>
<dbReference type="Pfam" id="PF02518">
    <property type="entry name" value="HATPase_c"/>
    <property type="match status" value="1"/>
</dbReference>
<protein>
    <recommendedName>
        <fullName evidence="3">histidine kinase</fullName>
        <ecNumber evidence="3">2.7.13.3</ecNumber>
    </recommendedName>
</protein>
<reference evidence="13" key="1">
    <citation type="submission" date="2006-05" db="EMBL/GenBank/DDBJ databases">
        <title>Annotation of the draft genome assembly of Desulfuromonas acetoxidans DSM 684.</title>
        <authorList>
            <consortium name="US DOE Joint Genome Institute (JGI-ORNL)"/>
            <person name="Larimer F."/>
            <person name="Land M."/>
            <person name="Hauser L."/>
        </authorList>
    </citation>
    <scope>NUCLEOTIDE SEQUENCE [LARGE SCALE GENOMIC DNA]</scope>
    <source>
        <strain evidence="13">DSM 684</strain>
    </source>
</reference>
<dbReference type="OrthoDB" id="9815202at2"/>
<keyword evidence="4" id="KW-1003">Cell membrane</keyword>
<dbReference type="InterPro" id="IPR003660">
    <property type="entry name" value="HAMP_dom"/>
</dbReference>
<dbReference type="RefSeq" id="WP_006000843.1">
    <property type="nucleotide sequence ID" value="NZ_AAEW02000010.1"/>
</dbReference>
<dbReference type="AlphaFoldDB" id="Q1JYZ6"/>
<dbReference type="EMBL" id="AAEW02000010">
    <property type="protein sequence ID" value="EAT15498.1"/>
    <property type="molecule type" value="Genomic_DNA"/>
</dbReference>
<sequence length="429" mass="48498">MKRIFLSFFLFIMISMVGLQYMQPLLIGKPLQDYYHEEYIAYWRDLTRGTFQLLLNELQPLTPAEQKRRIEQLQNHFGYPLALTDSGHLHVTTAERQQLTKHLIVVKDNGEMFYRLIPKTDTVIAMGPVKDFAPSVQIDLLSWAVITLLFGLMALLWARPFWSKLNAICNAAQAFGQGDFSARAQLPQRSALAPLANTFNDMAGRIQQLISSHKELTRAVSHELRTPIARIRFALEMAHAPANKTDQRMFLNEINRDVDELDELVSELLTHARFDREAPGLRREEQLMAPWLMQTVTEVKPALAKVTVICLIADDAQKMRARIAPRDMARAVSNLILNAGKYAEKQIVVTLETQEDRCLIHIDDDGPGIPVADRERIFEPFVRLDSSRSKETGGHGLGLAIVKQVITLHGGSVQVEASPLGGARFTLLW</sequence>
<feature type="transmembrane region" description="Helical" evidence="10">
    <location>
        <begin position="140"/>
        <end position="158"/>
    </location>
</feature>
<dbReference type="InterPro" id="IPR050980">
    <property type="entry name" value="2C_sensor_his_kinase"/>
</dbReference>
<dbReference type="PANTHER" id="PTHR44936">
    <property type="entry name" value="SENSOR PROTEIN CREC"/>
    <property type="match status" value="1"/>
</dbReference>
<keyword evidence="10" id="KW-0472">Membrane</keyword>
<dbReference type="InterPro" id="IPR036097">
    <property type="entry name" value="HisK_dim/P_sf"/>
</dbReference>
<evidence type="ECO:0000256" key="6">
    <source>
        <dbReference type="ARBA" id="ARBA00022679"/>
    </source>
</evidence>
<evidence type="ECO:0000256" key="10">
    <source>
        <dbReference type="SAM" id="Phobius"/>
    </source>
</evidence>
<dbReference type="SUPFAM" id="SSF47384">
    <property type="entry name" value="Homodimeric domain of signal transducing histidine kinase"/>
    <property type="match status" value="1"/>
</dbReference>
<evidence type="ECO:0000256" key="2">
    <source>
        <dbReference type="ARBA" id="ARBA00004651"/>
    </source>
</evidence>
<comment type="catalytic activity">
    <reaction evidence="1">
        <text>ATP + protein L-histidine = ADP + protein N-phospho-L-histidine.</text>
        <dbReference type="EC" id="2.7.13.3"/>
    </reaction>
</comment>
<dbReference type="SMART" id="SM00304">
    <property type="entry name" value="HAMP"/>
    <property type="match status" value="1"/>
</dbReference>
<dbReference type="GO" id="GO:0005886">
    <property type="term" value="C:plasma membrane"/>
    <property type="evidence" value="ECO:0007669"/>
    <property type="project" value="UniProtKB-SubCell"/>
</dbReference>
<dbReference type="InterPro" id="IPR003661">
    <property type="entry name" value="HisK_dim/P_dom"/>
</dbReference>
<dbReference type="EC" id="2.7.13.3" evidence="3"/>
<comment type="subcellular location">
    <subcellularLocation>
        <location evidence="2">Cell membrane</location>
        <topology evidence="2">Multi-pass membrane protein</topology>
    </subcellularLocation>
</comment>
<proteinExistence type="predicted"/>
<dbReference type="Proteomes" id="UP000005695">
    <property type="component" value="Unassembled WGS sequence"/>
</dbReference>
<dbReference type="PROSITE" id="PS50109">
    <property type="entry name" value="HIS_KIN"/>
    <property type="match status" value="1"/>
</dbReference>
<evidence type="ECO:0000256" key="1">
    <source>
        <dbReference type="ARBA" id="ARBA00000085"/>
    </source>
</evidence>
<dbReference type="InterPro" id="IPR005467">
    <property type="entry name" value="His_kinase_dom"/>
</dbReference>
<evidence type="ECO:0000256" key="9">
    <source>
        <dbReference type="ARBA" id="ARBA00022840"/>
    </source>
</evidence>
<organism evidence="13 14">
    <name type="scientific">Desulfuromonas acetoxidans (strain DSM 684 / 11070)</name>
    <dbReference type="NCBI Taxonomy" id="281689"/>
    <lineage>
        <taxon>Bacteria</taxon>
        <taxon>Pseudomonadati</taxon>
        <taxon>Thermodesulfobacteriota</taxon>
        <taxon>Desulfuromonadia</taxon>
        <taxon>Desulfuromonadales</taxon>
        <taxon>Desulfuromonadaceae</taxon>
        <taxon>Desulfuromonas</taxon>
    </lineage>
</organism>
<evidence type="ECO:0000259" key="12">
    <source>
        <dbReference type="PROSITE" id="PS50885"/>
    </source>
</evidence>
<evidence type="ECO:0000256" key="5">
    <source>
        <dbReference type="ARBA" id="ARBA00022553"/>
    </source>
</evidence>
<dbReference type="PROSITE" id="PS50885">
    <property type="entry name" value="HAMP"/>
    <property type="match status" value="1"/>
</dbReference>
<keyword evidence="6" id="KW-0808">Transferase</keyword>
<keyword evidence="14" id="KW-1185">Reference proteome</keyword>
<dbReference type="Gene3D" id="1.10.287.130">
    <property type="match status" value="1"/>
</dbReference>
<reference evidence="13" key="2">
    <citation type="submission" date="2006-05" db="EMBL/GenBank/DDBJ databases">
        <title>Sequencing of the draft genome and assembly of Desulfuromonas acetoxidans DSM 684.</title>
        <authorList>
            <consortium name="US DOE Joint Genome Institute (JGI-PGF)"/>
            <person name="Copeland A."/>
            <person name="Lucas S."/>
            <person name="Lapidus A."/>
            <person name="Barry K."/>
            <person name="Detter J.C."/>
            <person name="Glavina del Rio T."/>
            <person name="Hammon N."/>
            <person name="Israni S."/>
            <person name="Dalin E."/>
            <person name="Tice H."/>
            <person name="Bruce D."/>
            <person name="Pitluck S."/>
            <person name="Richardson P."/>
        </authorList>
    </citation>
    <scope>NUCLEOTIDE SEQUENCE [LARGE SCALE GENOMIC DNA]</scope>
    <source>
        <strain evidence="13">DSM 684</strain>
    </source>
</reference>
<dbReference type="PRINTS" id="PR00344">
    <property type="entry name" value="BCTRLSENSOR"/>
</dbReference>
<feature type="domain" description="Histidine kinase" evidence="11">
    <location>
        <begin position="219"/>
        <end position="429"/>
    </location>
</feature>
<evidence type="ECO:0000256" key="4">
    <source>
        <dbReference type="ARBA" id="ARBA00022475"/>
    </source>
</evidence>
<dbReference type="CDD" id="cd00082">
    <property type="entry name" value="HisKA"/>
    <property type="match status" value="1"/>
</dbReference>
<dbReference type="Gene3D" id="6.10.340.10">
    <property type="match status" value="1"/>
</dbReference>
<dbReference type="InterPro" id="IPR004358">
    <property type="entry name" value="Sig_transdc_His_kin-like_C"/>
</dbReference>